<organism evidence="2 3">
    <name type="scientific">Paenibacillus curdlanolyticus YK9</name>
    <dbReference type="NCBI Taxonomy" id="717606"/>
    <lineage>
        <taxon>Bacteria</taxon>
        <taxon>Bacillati</taxon>
        <taxon>Bacillota</taxon>
        <taxon>Bacilli</taxon>
        <taxon>Bacillales</taxon>
        <taxon>Paenibacillaceae</taxon>
        <taxon>Paenibacillus</taxon>
    </lineage>
</organism>
<evidence type="ECO:0000256" key="1">
    <source>
        <dbReference type="SAM" id="SignalP"/>
    </source>
</evidence>
<evidence type="ECO:0000313" key="3">
    <source>
        <dbReference type="Proteomes" id="UP000005387"/>
    </source>
</evidence>
<dbReference type="AlphaFoldDB" id="E0I9W6"/>
<reference evidence="2 3" key="1">
    <citation type="submission" date="2010-07" db="EMBL/GenBank/DDBJ databases">
        <title>The draft genome of Paenibacillus curdlanolyticus YK9.</title>
        <authorList>
            <consortium name="US DOE Joint Genome Institute (JGI-PGF)"/>
            <person name="Lucas S."/>
            <person name="Copeland A."/>
            <person name="Lapidus A."/>
            <person name="Cheng J.-F."/>
            <person name="Bruce D."/>
            <person name="Goodwin L."/>
            <person name="Pitluck S."/>
            <person name="Land M.L."/>
            <person name="Hauser L."/>
            <person name="Chang Y.-J."/>
            <person name="Jeffries C."/>
            <person name="Anderson I.J."/>
            <person name="Johnson E."/>
            <person name="Loganathan U."/>
            <person name="Mulhopadhyay B."/>
            <person name="Kyrpides N."/>
            <person name="Woyke T.J."/>
        </authorList>
    </citation>
    <scope>NUCLEOTIDE SEQUENCE [LARGE SCALE GENOMIC DNA]</scope>
    <source>
        <strain evidence="2 3">YK9</strain>
    </source>
</reference>
<evidence type="ECO:0000313" key="2">
    <source>
        <dbReference type="EMBL" id="EFM10543.1"/>
    </source>
</evidence>
<sequence length="347" mass="38793">MKALHKPLQTVWKSVLLLCVLLVALTSTTPVSASNNNGYRLMIYYGIPIEINETGTIEDAALQFAKYDYIVLGAGLEETTHEAHNSTASIIAQVRKLKPSVHIYGYIDLGVTTDNLSISTIQKKTVRWKTTGADGIFFDDAGFDYGVTRKRLNQAVQYVHSQSLKAFINAWKPDDIMSSAVNAKYNPKGEKTAIGGGDLYLLESMLQPVDIPNQEQKSVFGTGFRSKMDKALMYRNLLGVKLMSISPIDYGKYSSDAVRKFFRANEAAAAIFSLDGYGIAPKEYSTAANSHNALREMPYILNYMDYYTTNVAYVAKYNDCDFASRDFRLHSLPGEHFYDYPVTVVYE</sequence>
<feature type="signal peptide" evidence="1">
    <location>
        <begin position="1"/>
        <end position="33"/>
    </location>
</feature>
<dbReference type="eggNOG" id="COG2730">
    <property type="taxonomic scope" value="Bacteria"/>
</dbReference>
<name>E0I9W6_9BACL</name>
<keyword evidence="1" id="KW-0732">Signal</keyword>
<proteinExistence type="predicted"/>
<accession>E0I9W6</accession>
<protein>
    <submittedName>
        <fullName evidence="2">Uncharacterized protein</fullName>
    </submittedName>
</protein>
<feature type="chain" id="PRO_5003136338" evidence="1">
    <location>
        <begin position="34"/>
        <end position="347"/>
    </location>
</feature>
<dbReference type="OrthoDB" id="2531082at2"/>
<dbReference type="EMBL" id="AEDD01000006">
    <property type="protein sequence ID" value="EFM10543.1"/>
    <property type="molecule type" value="Genomic_DNA"/>
</dbReference>
<keyword evidence="3" id="KW-1185">Reference proteome</keyword>
<dbReference type="RefSeq" id="WP_006038447.1">
    <property type="nucleotide sequence ID" value="NZ_AEDD01000006.1"/>
</dbReference>
<dbReference type="Proteomes" id="UP000005387">
    <property type="component" value="Unassembled WGS sequence"/>
</dbReference>
<gene>
    <name evidence="2" type="ORF">PaecuDRAFT_2453</name>
</gene>